<reference evidence="3" key="1">
    <citation type="submission" date="2020-07" db="EMBL/GenBank/DDBJ databases">
        <title>Draft Genome Sequence of a Deep-Sea Yeast, Naganishia (Cryptococcus) liquefaciens strain N6.</title>
        <authorList>
            <person name="Han Y.W."/>
            <person name="Kajitani R."/>
            <person name="Morimoto H."/>
            <person name="Parhat M."/>
            <person name="Tsubouchi H."/>
            <person name="Bakenova O."/>
            <person name="Ogata M."/>
            <person name="Argunhan B."/>
            <person name="Aoki R."/>
            <person name="Kajiwara S."/>
            <person name="Itoh T."/>
            <person name="Iwasaki H."/>
        </authorList>
    </citation>
    <scope>NUCLEOTIDE SEQUENCE</scope>
    <source>
        <strain evidence="3">N6</strain>
    </source>
</reference>
<feature type="compositionally biased region" description="Basic and acidic residues" evidence="1">
    <location>
        <begin position="475"/>
        <end position="487"/>
    </location>
</feature>
<dbReference type="PANTHER" id="PTHR13018:SF5">
    <property type="entry name" value="RE44586P"/>
    <property type="match status" value="1"/>
</dbReference>
<feature type="transmembrane region" description="Helical" evidence="2">
    <location>
        <begin position="152"/>
        <end position="176"/>
    </location>
</feature>
<feature type="transmembrane region" description="Helical" evidence="2">
    <location>
        <begin position="242"/>
        <end position="262"/>
    </location>
</feature>
<dbReference type="GO" id="GO:0005886">
    <property type="term" value="C:plasma membrane"/>
    <property type="evidence" value="ECO:0007669"/>
    <property type="project" value="TreeGrafter"/>
</dbReference>
<feature type="transmembrane region" description="Helical" evidence="2">
    <location>
        <begin position="1030"/>
        <end position="1048"/>
    </location>
</feature>
<feature type="transmembrane region" description="Helical" evidence="2">
    <location>
        <begin position="890"/>
        <end position="914"/>
    </location>
</feature>
<dbReference type="OrthoDB" id="2591106at2759"/>
<organism evidence="3 4">
    <name type="scientific">Naganishia liquefaciens</name>
    <dbReference type="NCBI Taxonomy" id="104408"/>
    <lineage>
        <taxon>Eukaryota</taxon>
        <taxon>Fungi</taxon>
        <taxon>Dikarya</taxon>
        <taxon>Basidiomycota</taxon>
        <taxon>Agaricomycotina</taxon>
        <taxon>Tremellomycetes</taxon>
        <taxon>Filobasidiales</taxon>
        <taxon>Filobasidiaceae</taxon>
        <taxon>Naganishia</taxon>
    </lineage>
</organism>
<evidence type="ECO:0000256" key="2">
    <source>
        <dbReference type="SAM" id="Phobius"/>
    </source>
</evidence>
<proteinExistence type="predicted"/>
<feature type="region of interest" description="Disordered" evidence="1">
    <location>
        <begin position="94"/>
        <end position="135"/>
    </location>
</feature>
<feature type="region of interest" description="Disordered" evidence="1">
    <location>
        <begin position="1141"/>
        <end position="1162"/>
    </location>
</feature>
<feature type="transmembrane region" description="Helical" evidence="2">
    <location>
        <begin position="934"/>
        <end position="953"/>
    </location>
</feature>
<gene>
    <name evidence="3" type="ORF">NliqN6_5202</name>
</gene>
<feature type="compositionally biased region" description="Low complexity" evidence="1">
    <location>
        <begin position="680"/>
        <end position="689"/>
    </location>
</feature>
<keyword evidence="2" id="KW-0812">Transmembrane</keyword>
<name>A0A8H3TXS8_9TREE</name>
<dbReference type="Proteomes" id="UP000620104">
    <property type="component" value="Unassembled WGS sequence"/>
</dbReference>
<feature type="compositionally biased region" description="Polar residues" evidence="1">
    <location>
        <begin position="97"/>
        <end position="107"/>
    </location>
</feature>
<protein>
    <recommendedName>
        <fullName evidence="5">CSC1/OSCA1-like 7TM region domain-containing protein</fullName>
    </recommendedName>
</protein>
<feature type="transmembrane region" description="Helical" evidence="2">
    <location>
        <begin position="798"/>
        <end position="820"/>
    </location>
</feature>
<feature type="region of interest" description="Disordered" evidence="1">
    <location>
        <begin position="472"/>
        <end position="519"/>
    </location>
</feature>
<feature type="transmembrane region" description="Helical" evidence="2">
    <location>
        <begin position="1060"/>
        <end position="1083"/>
    </location>
</feature>
<feature type="region of interest" description="Disordered" evidence="1">
    <location>
        <begin position="628"/>
        <end position="689"/>
    </location>
</feature>
<feature type="transmembrane region" description="Helical" evidence="2">
    <location>
        <begin position="851"/>
        <end position="869"/>
    </location>
</feature>
<evidence type="ECO:0000313" key="4">
    <source>
        <dbReference type="Proteomes" id="UP000620104"/>
    </source>
</evidence>
<evidence type="ECO:0008006" key="5">
    <source>
        <dbReference type="Google" id="ProtNLM"/>
    </source>
</evidence>
<feature type="transmembrane region" description="Helical" evidence="2">
    <location>
        <begin position="328"/>
        <end position="351"/>
    </location>
</feature>
<feature type="compositionally biased region" description="Basic and acidic residues" evidence="1">
    <location>
        <begin position="660"/>
        <end position="673"/>
    </location>
</feature>
<accession>A0A8H3TXS8</accession>
<dbReference type="EMBL" id="BLZA01000032">
    <property type="protein sequence ID" value="GHJ88800.1"/>
    <property type="molecule type" value="Genomic_DNA"/>
</dbReference>
<dbReference type="InterPro" id="IPR045122">
    <property type="entry name" value="Csc1-like"/>
</dbReference>
<dbReference type="PANTHER" id="PTHR13018">
    <property type="entry name" value="PROBABLE MEMBRANE PROTEIN DUF221-RELATED"/>
    <property type="match status" value="1"/>
</dbReference>
<sequence>MSDRKLYYYTACGEKGETSTWRTEWYTEPWYMESKASYNEAASNSAINPPASVYERDPACSSLVQSATAREIMASPAITSLGRSTAPETAIVDDRVSTSQPSSINTETASSRTRSFTSSAASFTPTIPPQSNSTQDVFARTTCSGSGMDHQAWGAVLSLILGLLFGLTVWVTWWTLKRKKVLVGVYGARTWFVEDKLSSQGSFWSSLGFPPFMWLRTASSDEIKNVSDTTLVSVITLVACKLMTWSTFASVVFVLPLVIVALPCIDLTAPNTVRGRLGTLTDVSILRLLNALDPDPSYFDDLPNSAIRLKRDLPETIRPTLSSARKRVIILVVLSAGIIFLPSLLYVAQCIRSLKTFRQRRLREICGGEEIVLLPWKQDRRYGAPTTAPTEDDFRTLANEHKLWDDGNPTTAEEEDERSQRAVNIRGVYAIPDTTALKRLIVKRNEVLEKLEVAETKYIRSFRANIASLQAEGTTRGETRGDGRSQRDQLVSDGASKPVARTIPLQQSKRDRGNRNTFTSGYVAPRDYYKISRLPSIPAEELVPGRTSIGNGENELADATFVREGQRDRDGSQFHEVYRASLSPSEALSPEGTRLFMKRETFHMTKSGDEKALPTPPCEIRIVEKPTTPKESHIAGHRAPSTSPLRAGTRRSRMTFASTTKREQDRSNIDHPRWSKAHTQSSEQLQPLQEQNIPKNFPLPSGYQAPIRPVSGVTITEISSTYSDIREYRIRLRHLNDQVVEMQAGSFENTMAGRKILGYILIGRRVSKIPGSVPIEGMAREDVEWKELGRISTARTAFWFETISATLIAALFTVPFIGLANSSAPGFSQRLTFLRAIAASTGPNGGVMQSIVPAVGLTLILWALERIMHGIGKSFRGVSKTETELRATRALCLSSVILATWVIIASAFIFSVNAFATKAQQTRTVGDGMIYSSWWLFCLLTILEIGIPGLFMLRASTAFEHSRSHRKIESPRQRFRGGFSDREEHPMLTTVSPAFFPSRVSLPKIAAACVFCVAISFSLLPLFPLIGLPAMVFLGLLYIAGRYLAIYADCTLHGGSHGQLAISILWSLGWVLCLQPLLLGLVILSRREWAIGGASVGVALTGSIVFEILARTKCRLPRLSRDDRDQLQGFSESLKRHTGDLIVDHEETAPSEPSGDRPRRRSNATIFELMSDLLIPSERRRSRGFLPLQTEHIDDMLEPYPANLAHPDIHRNRHEIPPLSLRTGEGFDTTKYHLRTMYPPEMVMPVPVVWLPDDKVNIGKQEVEDLRRFHRLPAMLDAVRS</sequence>
<keyword evidence="2" id="KW-1133">Transmembrane helix</keyword>
<feature type="compositionally biased region" description="Low complexity" evidence="1">
    <location>
        <begin position="108"/>
        <end position="124"/>
    </location>
</feature>
<keyword evidence="4" id="KW-1185">Reference proteome</keyword>
<evidence type="ECO:0000313" key="3">
    <source>
        <dbReference type="EMBL" id="GHJ88800.1"/>
    </source>
</evidence>
<dbReference type="GO" id="GO:0005227">
    <property type="term" value="F:calcium-activated cation channel activity"/>
    <property type="evidence" value="ECO:0007669"/>
    <property type="project" value="InterPro"/>
</dbReference>
<keyword evidence="2" id="KW-0472">Membrane</keyword>
<feature type="transmembrane region" description="Helical" evidence="2">
    <location>
        <begin position="1005"/>
        <end position="1024"/>
    </location>
</feature>
<evidence type="ECO:0000256" key="1">
    <source>
        <dbReference type="SAM" id="MobiDB-lite"/>
    </source>
</evidence>
<comment type="caution">
    <text evidence="3">The sequence shown here is derived from an EMBL/GenBank/DDBJ whole genome shotgun (WGS) entry which is preliminary data.</text>
</comment>
<feature type="transmembrane region" description="Helical" evidence="2">
    <location>
        <begin position="1089"/>
        <end position="1110"/>
    </location>
</feature>